<gene>
    <name evidence="2" type="ORF">ACH4OY_28040</name>
</gene>
<dbReference type="EMBL" id="JBIRPU010000029">
    <property type="protein sequence ID" value="MFI0796506.1"/>
    <property type="molecule type" value="Genomic_DNA"/>
</dbReference>
<sequence>MTGDPEPVEPYRADGRAPTMNAQPHDRALLLGELRAAASAA</sequence>
<feature type="region of interest" description="Disordered" evidence="1">
    <location>
        <begin position="1"/>
        <end position="24"/>
    </location>
</feature>
<evidence type="ECO:0000313" key="3">
    <source>
        <dbReference type="Proteomes" id="UP001611075"/>
    </source>
</evidence>
<dbReference type="RefSeq" id="WP_396684692.1">
    <property type="nucleotide sequence ID" value="NZ_JBIRPU010000029.1"/>
</dbReference>
<evidence type="ECO:0000256" key="1">
    <source>
        <dbReference type="SAM" id="MobiDB-lite"/>
    </source>
</evidence>
<accession>A0ABW7SS42</accession>
<reference evidence="2 3" key="1">
    <citation type="submission" date="2024-10" db="EMBL/GenBank/DDBJ databases">
        <title>The Natural Products Discovery Center: Release of the First 8490 Sequenced Strains for Exploring Actinobacteria Biosynthetic Diversity.</title>
        <authorList>
            <person name="Kalkreuter E."/>
            <person name="Kautsar S.A."/>
            <person name="Yang D."/>
            <person name="Bader C.D."/>
            <person name="Teijaro C.N."/>
            <person name="Fluegel L."/>
            <person name="Davis C.M."/>
            <person name="Simpson J.R."/>
            <person name="Lauterbach L."/>
            <person name="Steele A.D."/>
            <person name="Gui C."/>
            <person name="Meng S."/>
            <person name="Li G."/>
            <person name="Viehrig K."/>
            <person name="Ye F."/>
            <person name="Su P."/>
            <person name="Kiefer A.F."/>
            <person name="Nichols A."/>
            <person name="Cepeda A.J."/>
            <person name="Yan W."/>
            <person name="Fan B."/>
            <person name="Jiang Y."/>
            <person name="Adhikari A."/>
            <person name="Zheng C.-J."/>
            <person name="Schuster L."/>
            <person name="Cowan T.M."/>
            <person name="Smanski M.J."/>
            <person name="Chevrette M.G."/>
            <person name="De Carvalho L.P.S."/>
            <person name="Shen B."/>
        </authorList>
    </citation>
    <scope>NUCLEOTIDE SEQUENCE [LARGE SCALE GENOMIC DNA]</scope>
    <source>
        <strain evidence="2 3">NPDC021253</strain>
    </source>
</reference>
<dbReference type="Proteomes" id="UP001611075">
    <property type="component" value="Unassembled WGS sequence"/>
</dbReference>
<proteinExistence type="predicted"/>
<evidence type="ECO:0000313" key="2">
    <source>
        <dbReference type="EMBL" id="MFI0796506.1"/>
    </source>
</evidence>
<keyword evidence="3" id="KW-1185">Reference proteome</keyword>
<comment type="caution">
    <text evidence="2">The sequence shown here is derived from an EMBL/GenBank/DDBJ whole genome shotgun (WGS) entry which is preliminary data.</text>
</comment>
<name>A0ABW7SS42_9ACTN</name>
<organism evidence="2 3">
    <name type="scientific">Micromonospora rubida</name>
    <dbReference type="NCBI Taxonomy" id="2697657"/>
    <lineage>
        <taxon>Bacteria</taxon>
        <taxon>Bacillati</taxon>
        <taxon>Actinomycetota</taxon>
        <taxon>Actinomycetes</taxon>
        <taxon>Micromonosporales</taxon>
        <taxon>Micromonosporaceae</taxon>
        <taxon>Micromonospora</taxon>
    </lineage>
</organism>
<protein>
    <submittedName>
        <fullName evidence="2">Uncharacterized protein</fullName>
    </submittedName>
</protein>